<evidence type="ECO:0008006" key="6">
    <source>
        <dbReference type="Google" id="ProtNLM"/>
    </source>
</evidence>
<evidence type="ECO:0000313" key="4">
    <source>
        <dbReference type="EMBL" id="ESL04875.1"/>
    </source>
</evidence>
<evidence type="ECO:0000256" key="2">
    <source>
        <dbReference type="SAM" id="Phobius"/>
    </source>
</evidence>
<keyword evidence="2" id="KW-0472">Membrane</keyword>
<feature type="region of interest" description="Disordered" evidence="1">
    <location>
        <begin position="92"/>
        <end position="116"/>
    </location>
</feature>
<comment type="caution">
    <text evidence="4">The sequence shown here is derived from an EMBL/GenBank/DDBJ whole genome shotgun (WGS) entry which is preliminary data.</text>
</comment>
<keyword evidence="2" id="KW-0812">Transmembrane</keyword>
<reference evidence="4 5" key="1">
    <citation type="submission" date="2013-07" db="EMBL/GenBank/DDBJ databases">
        <authorList>
            <person name="Stoco P.H."/>
            <person name="Wagner G."/>
            <person name="Gerber A."/>
            <person name="Zaha A."/>
            <person name="Thompson C."/>
            <person name="Bartholomeu D.C."/>
            <person name="Luckemeyer D.D."/>
            <person name="Bahia D."/>
            <person name="Loreto E."/>
            <person name="Prestes E.B."/>
            <person name="Lima F.M."/>
            <person name="Rodrigues-Luiz G."/>
            <person name="Vallejo G.A."/>
            <person name="Filho J.F."/>
            <person name="Monteiro K.M."/>
            <person name="Tyler K.M."/>
            <person name="de Almeida L.G."/>
            <person name="Ortiz M.F."/>
            <person name="Siervo M.A."/>
            <person name="de Moraes M.H."/>
            <person name="Cunha O.L."/>
            <person name="Mendonca-Neto R."/>
            <person name="Silva R."/>
            <person name="Teixeira S.M."/>
            <person name="Murta S.M."/>
            <person name="Sincero T.C."/>
            <person name="Mendes T.A."/>
            <person name="Urmenyi T.P."/>
            <person name="Silva V.G."/>
            <person name="da Rocha W.D."/>
            <person name="Andersson B."/>
            <person name="Romanha A.J."/>
            <person name="Steindel M."/>
            <person name="de Vasconcelos A.T."/>
            <person name="Grisard E.C."/>
        </authorList>
    </citation>
    <scope>NUCLEOTIDE SEQUENCE [LARGE SCALE GENOMIC DNA]</scope>
    <source>
        <strain evidence="4 5">SC58</strain>
    </source>
</reference>
<dbReference type="EMBL" id="AUPL01008200">
    <property type="protein sequence ID" value="ESL04875.1"/>
    <property type="molecule type" value="Genomic_DNA"/>
</dbReference>
<accession>A0A061ISK1</accession>
<proteinExistence type="predicted"/>
<feature type="signal peptide" evidence="3">
    <location>
        <begin position="1"/>
        <end position="19"/>
    </location>
</feature>
<dbReference type="VEuPathDB" id="TriTrypDB:TRSC58_07583"/>
<keyword evidence="3" id="KW-0732">Signal</keyword>
<sequence length="116" mass="13469">MWKKLRLFIIIIIFLSVRSPHVSPPPPPPLLARERLRPFLFFFFGSLLLFHVIVFLFRFCLHVCLPRCMTVTGPHVLLHRVVERRKNAGLAELPERVGTAEGRNTKKTGKQTKENQ</sequence>
<evidence type="ECO:0000256" key="1">
    <source>
        <dbReference type="SAM" id="MobiDB-lite"/>
    </source>
</evidence>
<dbReference type="AlphaFoldDB" id="A0A061ISK1"/>
<feature type="transmembrane region" description="Helical" evidence="2">
    <location>
        <begin position="39"/>
        <end position="61"/>
    </location>
</feature>
<keyword evidence="5" id="KW-1185">Reference proteome</keyword>
<name>A0A061ISK1_TRYRA</name>
<evidence type="ECO:0000313" key="5">
    <source>
        <dbReference type="Proteomes" id="UP000031737"/>
    </source>
</evidence>
<dbReference type="Proteomes" id="UP000031737">
    <property type="component" value="Unassembled WGS sequence"/>
</dbReference>
<organism evidence="4 5">
    <name type="scientific">Trypanosoma rangeli SC58</name>
    <dbReference type="NCBI Taxonomy" id="429131"/>
    <lineage>
        <taxon>Eukaryota</taxon>
        <taxon>Discoba</taxon>
        <taxon>Euglenozoa</taxon>
        <taxon>Kinetoplastea</taxon>
        <taxon>Metakinetoplastina</taxon>
        <taxon>Trypanosomatida</taxon>
        <taxon>Trypanosomatidae</taxon>
        <taxon>Trypanosoma</taxon>
        <taxon>Herpetosoma</taxon>
    </lineage>
</organism>
<feature type="chain" id="PRO_5001601269" description="Secreted protein" evidence="3">
    <location>
        <begin position="20"/>
        <end position="116"/>
    </location>
</feature>
<protein>
    <recommendedName>
        <fullName evidence="6">Secreted protein</fullName>
    </recommendedName>
</protein>
<gene>
    <name evidence="4" type="ORF">TRSC58_07583</name>
</gene>
<evidence type="ECO:0000256" key="3">
    <source>
        <dbReference type="SAM" id="SignalP"/>
    </source>
</evidence>
<keyword evidence="2" id="KW-1133">Transmembrane helix</keyword>